<dbReference type="SUPFAM" id="SSF46785">
    <property type="entry name" value="Winged helix' DNA-binding domain"/>
    <property type="match status" value="2"/>
</dbReference>
<dbReference type="GO" id="GO:0051304">
    <property type="term" value="P:chromosome separation"/>
    <property type="evidence" value="ECO:0007669"/>
    <property type="project" value="InterPro"/>
</dbReference>
<evidence type="ECO:0000256" key="4">
    <source>
        <dbReference type="ARBA" id="ARBA00023306"/>
    </source>
</evidence>
<dbReference type="EMBL" id="MSGO01000029">
    <property type="protein sequence ID" value="OLL14808.1"/>
    <property type="molecule type" value="Genomic_DNA"/>
</dbReference>
<keyword evidence="1" id="KW-0963">Cytoplasm</keyword>
<dbReference type="PIRSF" id="PIRSF019345">
    <property type="entry name" value="ScpB"/>
    <property type="match status" value="1"/>
</dbReference>
<dbReference type="InterPro" id="IPR005234">
    <property type="entry name" value="ScpB_csome_segregation"/>
</dbReference>
<organism evidence="5 6">
    <name type="scientific">Actinomyces oris</name>
    <dbReference type="NCBI Taxonomy" id="544580"/>
    <lineage>
        <taxon>Bacteria</taxon>
        <taxon>Bacillati</taxon>
        <taxon>Actinomycetota</taxon>
        <taxon>Actinomycetes</taxon>
        <taxon>Actinomycetales</taxon>
        <taxon>Actinomycetaceae</taxon>
        <taxon>Actinomyces</taxon>
    </lineage>
</organism>
<dbReference type="Proteomes" id="UP000185736">
    <property type="component" value="Unassembled WGS sequence"/>
</dbReference>
<evidence type="ECO:0000313" key="5">
    <source>
        <dbReference type="EMBL" id="OLL14808.1"/>
    </source>
</evidence>
<evidence type="ECO:0000256" key="2">
    <source>
        <dbReference type="ARBA" id="ARBA00022618"/>
    </source>
</evidence>
<accession>A0A1Q8I138</accession>
<reference evidence="5 6" key="1">
    <citation type="submission" date="2016-12" db="EMBL/GenBank/DDBJ databases">
        <title>Genomic comparison of strains in the 'Actinomyces naeslundii' group.</title>
        <authorList>
            <person name="Mughal S.R."/>
            <person name="Do T."/>
            <person name="Gilbert S.C."/>
            <person name="Witherden E.A."/>
            <person name="Didelot X."/>
            <person name="Beighton D."/>
        </authorList>
    </citation>
    <scope>NUCLEOTIDE SEQUENCE [LARGE SCALE GENOMIC DNA]</scope>
    <source>
        <strain evidence="5 6">S64C</strain>
    </source>
</reference>
<dbReference type="Gene3D" id="1.10.10.10">
    <property type="entry name" value="Winged helix-like DNA-binding domain superfamily/Winged helix DNA-binding domain"/>
    <property type="match status" value="2"/>
</dbReference>
<evidence type="ECO:0000313" key="6">
    <source>
        <dbReference type="Proteomes" id="UP000185736"/>
    </source>
</evidence>
<keyword evidence="3" id="KW-0159">Chromosome partition</keyword>
<dbReference type="GO" id="GO:0051301">
    <property type="term" value="P:cell division"/>
    <property type="evidence" value="ECO:0007669"/>
    <property type="project" value="UniProtKB-KW"/>
</dbReference>
<sequence>MSEAAGSQLRSAAEAILIVADEPVTTTAIAEALGIEESACEELLEDLAAEYRGEAPGSRAHGFLLRRAAGGWRFASVPEHADLIEQFIIGGATARLSQAALETLAVVAYRQPVTRGRVAQIRGVNVDGVMRTLHARGLIEEAGAEASGAILYQTTGDFLEYLGIDSLDELPPLAPYLPRVEALGEIVEQADEMAGRRTP</sequence>
<dbReference type="InterPro" id="IPR036388">
    <property type="entry name" value="WH-like_DNA-bd_sf"/>
</dbReference>
<comment type="caution">
    <text evidence="5">The sequence shown here is derived from an EMBL/GenBank/DDBJ whole genome shotgun (WGS) entry which is preliminary data.</text>
</comment>
<dbReference type="PANTHER" id="PTHR34298">
    <property type="entry name" value="SEGREGATION AND CONDENSATION PROTEIN B"/>
    <property type="match status" value="1"/>
</dbReference>
<keyword evidence="4" id="KW-0131">Cell cycle</keyword>
<dbReference type="AlphaFoldDB" id="A0A1Q8I138"/>
<gene>
    <name evidence="5" type="ORF">BKH32_06520</name>
</gene>
<dbReference type="NCBIfam" id="TIGR00281">
    <property type="entry name" value="SMC-Scp complex subunit ScpB"/>
    <property type="match status" value="1"/>
</dbReference>
<keyword evidence="2" id="KW-0132">Cell division</keyword>
<evidence type="ECO:0000256" key="3">
    <source>
        <dbReference type="ARBA" id="ARBA00022829"/>
    </source>
</evidence>
<name>A0A1Q8I138_9ACTO</name>
<dbReference type="Pfam" id="PF04079">
    <property type="entry name" value="SMC_ScpB"/>
    <property type="match status" value="1"/>
</dbReference>
<dbReference type="RefSeq" id="WP_075249184.1">
    <property type="nucleotide sequence ID" value="NZ_MSGO01000029.1"/>
</dbReference>
<dbReference type="InterPro" id="IPR036390">
    <property type="entry name" value="WH_DNA-bd_sf"/>
</dbReference>
<evidence type="ECO:0000256" key="1">
    <source>
        <dbReference type="ARBA" id="ARBA00022490"/>
    </source>
</evidence>
<protein>
    <submittedName>
        <fullName evidence="5">SMC-Scp complex subunit ScpB</fullName>
    </submittedName>
</protein>
<dbReference type="PANTHER" id="PTHR34298:SF2">
    <property type="entry name" value="SEGREGATION AND CONDENSATION PROTEIN B"/>
    <property type="match status" value="1"/>
</dbReference>
<proteinExistence type="predicted"/>